<proteinExistence type="predicted"/>
<evidence type="ECO:0000313" key="9">
    <source>
        <dbReference type="EMBL" id="CAA0128090.1"/>
    </source>
</evidence>
<evidence type="ECO:0000256" key="7">
    <source>
        <dbReference type="SAM" id="Phobius"/>
    </source>
</evidence>
<keyword evidence="2" id="KW-0813">Transport</keyword>
<feature type="transmembrane region" description="Helical" evidence="7">
    <location>
        <begin position="353"/>
        <end position="382"/>
    </location>
</feature>
<dbReference type="InterPro" id="IPR011701">
    <property type="entry name" value="MFS"/>
</dbReference>
<evidence type="ECO:0000256" key="3">
    <source>
        <dbReference type="ARBA" id="ARBA00022475"/>
    </source>
</evidence>
<reference evidence="9 10" key="1">
    <citation type="submission" date="2019-11" db="EMBL/GenBank/DDBJ databases">
        <authorList>
            <person name="Holert J."/>
        </authorList>
    </citation>
    <scope>NUCLEOTIDE SEQUENCE [LARGE SCALE GENOMIC DNA]</scope>
    <source>
        <strain evidence="9">BC8_1</strain>
    </source>
</reference>
<dbReference type="PANTHER" id="PTHR23517">
    <property type="entry name" value="RESISTANCE PROTEIN MDTM, PUTATIVE-RELATED-RELATED"/>
    <property type="match status" value="1"/>
</dbReference>
<gene>
    <name evidence="9" type="primary">ymfD</name>
    <name evidence="9" type="ORF">AELLOGFF_05418</name>
</gene>
<feature type="transmembrane region" description="Helical" evidence="7">
    <location>
        <begin position="207"/>
        <end position="225"/>
    </location>
</feature>
<dbReference type="PROSITE" id="PS00217">
    <property type="entry name" value="SUGAR_TRANSPORT_2"/>
    <property type="match status" value="1"/>
</dbReference>
<dbReference type="InterPro" id="IPR050171">
    <property type="entry name" value="MFS_Transporters"/>
</dbReference>
<protein>
    <submittedName>
        <fullName evidence="9">Bacillibactin exporter</fullName>
    </submittedName>
</protein>
<dbReference type="SUPFAM" id="SSF103473">
    <property type="entry name" value="MFS general substrate transporter"/>
    <property type="match status" value="1"/>
</dbReference>
<feature type="transmembrane region" description="Helical" evidence="7">
    <location>
        <begin position="12"/>
        <end position="36"/>
    </location>
</feature>
<keyword evidence="10" id="KW-1185">Reference proteome</keyword>
<name>A0A5S9R4S2_MYCVN</name>
<accession>A0A5S9R4S2</accession>
<dbReference type="InterPro" id="IPR005829">
    <property type="entry name" value="Sugar_transporter_CS"/>
</dbReference>
<feature type="transmembrane region" description="Helical" evidence="7">
    <location>
        <begin position="170"/>
        <end position="187"/>
    </location>
</feature>
<evidence type="ECO:0000256" key="1">
    <source>
        <dbReference type="ARBA" id="ARBA00004651"/>
    </source>
</evidence>
<feature type="transmembrane region" description="Helical" evidence="7">
    <location>
        <begin position="110"/>
        <end position="132"/>
    </location>
</feature>
<dbReference type="RefSeq" id="WP_159233117.1">
    <property type="nucleotide sequence ID" value="NZ_CACSIP010000033.1"/>
</dbReference>
<evidence type="ECO:0000259" key="8">
    <source>
        <dbReference type="PROSITE" id="PS50850"/>
    </source>
</evidence>
<comment type="subcellular location">
    <subcellularLocation>
        <location evidence="1">Cell membrane</location>
        <topology evidence="1">Multi-pass membrane protein</topology>
    </subcellularLocation>
</comment>
<feature type="transmembrane region" description="Helical" evidence="7">
    <location>
        <begin position="48"/>
        <end position="68"/>
    </location>
</feature>
<dbReference type="PANTHER" id="PTHR23517:SF2">
    <property type="entry name" value="MULTIDRUG RESISTANCE PROTEIN MDTH"/>
    <property type="match status" value="1"/>
</dbReference>
<evidence type="ECO:0000256" key="2">
    <source>
        <dbReference type="ARBA" id="ARBA00022448"/>
    </source>
</evidence>
<keyword evidence="4 7" id="KW-0812">Transmembrane</keyword>
<dbReference type="Proteomes" id="UP000430146">
    <property type="component" value="Unassembled WGS sequence"/>
</dbReference>
<dbReference type="PROSITE" id="PS50850">
    <property type="entry name" value="MFS"/>
    <property type="match status" value="1"/>
</dbReference>
<feature type="transmembrane region" description="Helical" evidence="7">
    <location>
        <begin position="144"/>
        <end position="164"/>
    </location>
</feature>
<keyword evidence="3" id="KW-1003">Cell membrane</keyword>
<evidence type="ECO:0000256" key="4">
    <source>
        <dbReference type="ARBA" id="ARBA00022692"/>
    </source>
</evidence>
<dbReference type="InterPro" id="IPR036259">
    <property type="entry name" value="MFS_trans_sf"/>
</dbReference>
<evidence type="ECO:0000313" key="10">
    <source>
        <dbReference type="Proteomes" id="UP000430146"/>
    </source>
</evidence>
<dbReference type="EMBL" id="CACSIP010000033">
    <property type="protein sequence ID" value="CAA0128090.1"/>
    <property type="molecule type" value="Genomic_DNA"/>
</dbReference>
<feature type="domain" description="Major facilitator superfamily (MFS) profile" evidence="8">
    <location>
        <begin position="11"/>
        <end position="390"/>
    </location>
</feature>
<dbReference type="Gene3D" id="1.20.1250.20">
    <property type="entry name" value="MFS general substrate transporter like domains"/>
    <property type="match status" value="1"/>
</dbReference>
<dbReference type="InterPro" id="IPR020846">
    <property type="entry name" value="MFS_dom"/>
</dbReference>
<dbReference type="AlphaFoldDB" id="A0A5S9R4S2"/>
<dbReference type="GO" id="GO:0022857">
    <property type="term" value="F:transmembrane transporter activity"/>
    <property type="evidence" value="ECO:0007669"/>
    <property type="project" value="InterPro"/>
</dbReference>
<evidence type="ECO:0000256" key="5">
    <source>
        <dbReference type="ARBA" id="ARBA00022989"/>
    </source>
</evidence>
<feature type="transmembrane region" description="Helical" evidence="7">
    <location>
        <begin position="245"/>
        <end position="266"/>
    </location>
</feature>
<dbReference type="Pfam" id="PF07690">
    <property type="entry name" value="MFS_1"/>
    <property type="match status" value="1"/>
</dbReference>
<organism evidence="9 10">
    <name type="scientific">Mycolicibacterium vanbaalenii</name>
    <name type="common">Mycobacterium vanbaalenii</name>
    <dbReference type="NCBI Taxonomy" id="110539"/>
    <lineage>
        <taxon>Bacteria</taxon>
        <taxon>Bacillati</taxon>
        <taxon>Actinomycetota</taxon>
        <taxon>Actinomycetes</taxon>
        <taxon>Mycobacteriales</taxon>
        <taxon>Mycobacteriaceae</taxon>
        <taxon>Mycolicibacterium</taxon>
    </lineage>
</organism>
<keyword evidence="5 7" id="KW-1133">Transmembrane helix</keyword>
<dbReference type="OrthoDB" id="5178123at2"/>
<feature type="transmembrane region" description="Helical" evidence="7">
    <location>
        <begin position="80"/>
        <end position="98"/>
    </location>
</feature>
<evidence type="ECO:0000256" key="6">
    <source>
        <dbReference type="ARBA" id="ARBA00023136"/>
    </source>
</evidence>
<dbReference type="GO" id="GO:0005886">
    <property type="term" value="C:plasma membrane"/>
    <property type="evidence" value="ECO:0007669"/>
    <property type="project" value="UniProtKB-SubCell"/>
</dbReference>
<keyword evidence="6 7" id="KW-0472">Membrane</keyword>
<sequence>MTQSTTRAQRPWAVIWVASLTAGFLTSGMQGIVPAIPAIRDHFGLDNFEIGLIAGVYLLPGVFSAFAAGVLTQRIGARKVVVAGLVIFGLGGGLLLFAHDLPTLLAVRFVQGIVFGALLSVTVGIIGSVVPSGPAAHRGQSRRIVAMAASEALFPVAGGFLLALAWYAPFGLQLFTLPLAVVAWFVLPDIRNSKSAKGADVPAESVWKAPAIVGVQILAAARFIFKFSVLTYTPVLAVDQVGMSAALLGQLIGVSSALAAITALLSERLASRLRSSEMILACMLLIAISLVLFGLADSVWMVAIGLLIYGIQDGVYGVAHNVLVNEMAPAGSRMAYVGLTGTVRNIGKFVSPLVFGAATLALPISTTFLVFAGAGLLGAGVAQNVARSQRRLESGPADGAGNSRIGMP</sequence>
<feature type="transmembrane region" description="Helical" evidence="7">
    <location>
        <begin position="278"/>
        <end position="311"/>
    </location>
</feature>